<accession>A0A348B0V4</accession>
<organism evidence="1 3">
    <name type="scientific">Sulfodiicoccus acidiphilus</name>
    <dbReference type="NCBI Taxonomy" id="1670455"/>
    <lineage>
        <taxon>Archaea</taxon>
        <taxon>Thermoproteota</taxon>
        <taxon>Thermoprotei</taxon>
        <taxon>Sulfolobales</taxon>
        <taxon>Sulfolobaceae</taxon>
        <taxon>Sulfodiicoccus</taxon>
    </lineage>
</organism>
<dbReference type="EMBL" id="AP018553">
    <property type="protein sequence ID" value="BBD71806.1"/>
    <property type="molecule type" value="Genomic_DNA"/>
</dbReference>
<evidence type="ECO:0000313" key="2">
    <source>
        <dbReference type="EMBL" id="GGT99307.1"/>
    </source>
</evidence>
<dbReference type="PANTHER" id="PTHR40734:SF1">
    <property type="entry name" value="DNA-BINDING PROTEIN"/>
    <property type="match status" value="1"/>
</dbReference>
<dbReference type="KEGG" id="sacd:HS1genome_0195"/>
<name>A0A348B0V4_9CREN</name>
<dbReference type="EMBL" id="BMQS01000014">
    <property type="protein sequence ID" value="GGT99307.1"/>
    <property type="molecule type" value="Genomic_DNA"/>
</dbReference>
<keyword evidence="3" id="KW-1185">Reference proteome</keyword>
<proteinExistence type="predicted"/>
<dbReference type="Gene3D" id="2.40.50.140">
    <property type="entry name" value="Nucleic acid-binding proteins"/>
    <property type="match status" value="1"/>
</dbReference>
<dbReference type="InterPro" id="IPR007003">
    <property type="entry name" value="DUF655"/>
</dbReference>
<dbReference type="Proteomes" id="UP000276741">
    <property type="component" value="Chromosome"/>
</dbReference>
<gene>
    <name evidence="2" type="ORF">GCM10007116_15880</name>
    <name evidence="1" type="ORF">HS1genome_0195</name>
</gene>
<dbReference type="SUPFAM" id="SSF160975">
    <property type="entry name" value="AF1531-like"/>
    <property type="match status" value="1"/>
</dbReference>
<protein>
    <submittedName>
        <fullName evidence="1">RNA-binding protein</fullName>
    </submittedName>
</protein>
<reference evidence="2" key="4">
    <citation type="submission" date="2020-09" db="EMBL/GenBank/DDBJ databases">
        <authorList>
            <person name="Sun Q."/>
            <person name="Ohkuma M."/>
        </authorList>
    </citation>
    <scope>NUCLEOTIDE SEQUENCE</scope>
    <source>
        <strain evidence="2">JCM 31740</strain>
    </source>
</reference>
<sequence length="217" mass="25393">MKVFTPLNKLVMQGKHLLQRKRPRERYVYVLDFMEEGNPLDRHKYHQNKPVLQILGRDYFLLMDGSPKVEDVEIRPEQLLDLEELNILKIDDVISVEDLTSIAKDVLPRILERIVEDRKSEFVSFFNLSESLTLKLHSLELLPGIGKGSLRKILDERGKRKFDSFEDIEARTGLKNVKEILVRRILLELEGGEKYNLFVYPFNSKAVFVGSLERLRI</sequence>
<dbReference type="Pfam" id="PF04919">
    <property type="entry name" value="DUF655"/>
    <property type="match status" value="1"/>
</dbReference>
<reference evidence="3" key="2">
    <citation type="submission" date="2018-04" db="EMBL/GenBank/DDBJ databases">
        <title>Complete genome sequence of Sulfodiicoccus acidiphilus strain HS-1.</title>
        <authorList>
            <person name="Sakai H.D."/>
            <person name="Kurosawa N."/>
        </authorList>
    </citation>
    <scope>NUCLEOTIDE SEQUENCE [LARGE SCALE GENOMIC DNA]</scope>
    <source>
        <strain evidence="3">HS-1</strain>
    </source>
</reference>
<evidence type="ECO:0000313" key="1">
    <source>
        <dbReference type="EMBL" id="BBD71806.1"/>
    </source>
</evidence>
<reference evidence="1" key="3">
    <citation type="journal article" date="2019" name="BMC Res. Notes">
        <title>Complete genome sequence of the Sulfodiicoccus acidiphilus strain HS-1T, the first crenarchaeon that lacks polB3, isolated from an acidic hot spring in Ohwaku-dani, Hakone, Japan.</title>
        <authorList>
            <person name="Sakai H.D."/>
            <person name="Kurosawa N."/>
        </authorList>
    </citation>
    <scope>NUCLEOTIDE SEQUENCE</scope>
    <source>
        <strain evidence="1">HS-1</strain>
    </source>
</reference>
<evidence type="ECO:0000313" key="3">
    <source>
        <dbReference type="Proteomes" id="UP000276741"/>
    </source>
</evidence>
<reference evidence="2" key="1">
    <citation type="journal article" date="2014" name="Int. J. Syst. Evol. Microbiol.">
        <title>Complete genome sequence of Corynebacterium casei LMG S-19264T (=DSM 44701T), isolated from a smear-ripened cheese.</title>
        <authorList>
            <consortium name="US DOE Joint Genome Institute (JGI-PGF)"/>
            <person name="Walter F."/>
            <person name="Albersmeier A."/>
            <person name="Kalinowski J."/>
            <person name="Ruckert C."/>
        </authorList>
    </citation>
    <scope>NUCLEOTIDE SEQUENCE</scope>
    <source>
        <strain evidence="2">JCM 31740</strain>
    </source>
</reference>
<dbReference type="InterPro" id="IPR012340">
    <property type="entry name" value="NA-bd_OB-fold"/>
</dbReference>
<dbReference type="PANTHER" id="PTHR40734">
    <property type="entry name" value="TRNA-SPECIFIC ADENOSINE DEAMINASE-RELATED"/>
    <property type="match status" value="1"/>
</dbReference>
<dbReference type="Gene3D" id="1.10.150.280">
    <property type="entry name" value="AF1531-like domain"/>
    <property type="match status" value="1"/>
</dbReference>
<dbReference type="AlphaFoldDB" id="A0A348B0V4"/>
<dbReference type="Proteomes" id="UP000616143">
    <property type="component" value="Unassembled WGS sequence"/>
</dbReference>